<gene>
    <name evidence="8" type="primary">nrdR</name>
    <name evidence="11" type="ORF">SAMN02745108_02808</name>
    <name evidence="10" type="ORF">SAMN05720469_1586</name>
</gene>
<protein>
    <recommendedName>
        <fullName evidence="8">Transcriptional repressor NrdR</fullName>
    </recommendedName>
</protein>
<keyword evidence="3" id="KW-0479">Metal-binding</keyword>
<keyword evidence="5 8" id="KW-0805">Transcription regulation</keyword>
<dbReference type="GO" id="GO:0008270">
    <property type="term" value="F:zinc ion binding"/>
    <property type="evidence" value="ECO:0007669"/>
    <property type="project" value="UniProtKB-KW"/>
</dbReference>
<keyword evidence="7 8" id="KW-0804">Transcription</keyword>
<evidence type="ECO:0000313" key="13">
    <source>
        <dbReference type="Proteomes" id="UP000190449"/>
    </source>
</evidence>
<evidence type="ECO:0000256" key="7">
    <source>
        <dbReference type="ARBA" id="ARBA00023163"/>
    </source>
</evidence>
<evidence type="ECO:0000313" key="11">
    <source>
        <dbReference type="EMBL" id="SKA18316.1"/>
    </source>
</evidence>
<evidence type="ECO:0000256" key="1">
    <source>
        <dbReference type="ARBA" id="ARBA00022491"/>
    </source>
</evidence>
<reference evidence="10" key="2">
    <citation type="submission" date="2016-11" db="EMBL/GenBank/DDBJ databases">
        <authorList>
            <person name="Jaros S."/>
            <person name="Januszkiewicz K."/>
            <person name="Wedrychowicz H."/>
        </authorList>
    </citation>
    <scope>NUCLEOTIDE SEQUENCE [LARGE SCALE GENOMIC DNA]</scope>
    <source>
        <strain evidence="10">UWOS</strain>
    </source>
</reference>
<evidence type="ECO:0000256" key="8">
    <source>
        <dbReference type="HAMAP-Rule" id="MF_00440"/>
    </source>
</evidence>
<dbReference type="PROSITE" id="PS51161">
    <property type="entry name" value="ATP_CONE"/>
    <property type="match status" value="1"/>
</dbReference>
<dbReference type="NCBIfam" id="TIGR00244">
    <property type="entry name" value="transcriptional regulator NrdR"/>
    <property type="match status" value="1"/>
</dbReference>
<dbReference type="HAMAP" id="MF_00440">
    <property type="entry name" value="NrdR"/>
    <property type="match status" value="1"/>
</dbReference>
<keyword evidence="6 8" id="KW-0238">DNA-binding</keyword>
<organism evidence="10 12">
    <name type="scientific">Fibrobacter intestinalis</name>
    <dbReference type="NCBI Taxonomy" id="28122"/>
    <lineage>
        <taxon>Bacteria</taxon>
        <taxon>Pseudomonadati</taxon>
        <taxon>Fibrobacterota</taxon>
        <taxon>Fibrobacteria</taxon>
        <taxon>Fibrobacterales</taxon>
        <taxon>Fibrobacteraceae</taxon>
        <taxon>Fibrobacter</taxon>
    </lineage>
</organism>
<accession>A0A1T4RR64</accession>
<dbReference type="Pfam" id="PF03477">
    <property type="entry name" value="ATP-cone"/>
    <property type="match status" value="1"/>
</dbReference>
<dbReference type="EMBL" id="FRAW01000058">
    <property type="protein sequence ID" value="SHL28608.1"/>
    <property type="molecule type" value="Genomic_DNA"/>
</dbReference>
<dbReference type="InterPro" id="IPR055173">
    <property type="entry name" value="NrdR-like_N"/>
</dbReference>
<comment type="similarity">
    <text evidence="8">Belongs to the NrdR family.</text>
</comment>
<dbReference type="InterPro" id="IPR005144">
    <property type="entry name" value="ATP-cone_dom"/>
</dbReference>
<keyword evidence="1 8" id="KW-0678">Repressor</keyword>
<keyword evidence="3" id="KW-0863">Zinc-finger</keyword>
<dbReference type="GO" id="GO:0045892">
    <property type="term" value="P:negative regulation of DNA-templated transcription"/>
    <property type="evidence" value="ECO:0007669"/>
    <property type="project" value="UniProtKB-UniRule"/>
</dbReference>
<reference evidence="12" key="1">
    <citation type="submission" date="2016-11" db="EMBL/GenBank/DDBJ databases">
        <authorList>
            <person name="Varghese N."/>
            <person name="Submissions S."/>
        </authorList>
    </citation>
    <scope>NUCLEOTIDE SEQUENCE [LARGE SCALE GENOMIC DNA]</scope>
    <source>
        <strain evidence="12">UWOS</strain>
    </source>
</reference>
<evidence type="ECO:0000313" key="10">
    <source>
        <dbReference type="EMBL" id="SHL28608.1"/>
    </source>
</evidence>
<dbReference type="RefSeq" id="WP_073306330.1">
    <property type="nucleotide sequence ID" value="NZ_FRAW01000058.1"/>
</dbReference>
<evidence type="ECO:0000259" key="9">
    <source>
        <dbReference type="PROSITE" id="PS51161"/>
    </source>
</evidence>
<keyword evidence="3" id="KW-0862">Zinc</keyword>
<reference evidence="11 13" key="3">
    <citation type="submission" date="2017-02" db="EMBL/GenBank/DDBJ databases">
        <authorList>
            <person name="Peterson S.W."/>
        </authorList>
    </citation>
    <scope>NUCLEOTIDE SEQUENCE [LARGE SCALE GENOMIC DNA]</scope>
    <source>
        <strain evidence="11 13">ATCC 43854</strain>
    </source>
</reference>
<dbReference type="AlphaFoldDB" id="A0A1M6ZDR3"/>
<dbReference type="GO" id="GO:0005524">
    <property type="term" value="F:ATP binding"/>
    <property type="evidence" value="ECO:0007669"/>
    <property type="project" value="UniProtKB-UniRule"/>
</dbReference>
<dbReference type="GO" id="GO:0003677">
    <property type="term" value="F:DNA binding"/>
    <property type="evidence" value="ECO:0007669"/>
    <property type="project" value="UniProtKB-KW"/>
</dbReference>
<sequence length="149" mass="17176">MICPYCRSEHDKVVDSRSSGLSIRRRRECLECGKRFTTYEYVEMTPLTVVKRDGCREPFQREKLLAGLEAACKKRPVSRQTIEDIATDVENALVLSESQEVRYDAIGNLVMEALRKVDAVAYVRFASVYREFKEVGEFVEQVLQLDSKK</sequence>
<dbReference type="EMBL" id="FUWU01000084">
    <property type="protein sequence ID" value="SKA18316.1"/>
    <property type="molecule type" value="Genomic_DNA"/>
</dbReference>
<dbReference type="Pfam" id="PF22811">
    <property type="entry name" value="Zn_ribbon_NrdR"/>
    <property type="match status" value="1"/>
</dbReference>
<dbReference type="PANTHER" id="PTHR30455">
    <property type="entry name" value="TRANSCRIPTIONAL REPRESSOR NRDR"/>
    <property type="match status" value="1"/>
</dbReference>
<dbReference type="InterPro" id="IPR003796">
    <property type="entry name" value="RNR_NrdR-like"/>
</dbReference>
<evidence type="ECO:0000256" key="3">
    <source>
        <dbReference type="ARBA" id="ARBA00022771"/>
    </source>
</evidence>
<dbReference type="Proteomes" id="UP000190449">
    <property type="component" value="Unassembled WGS sequence"/>
</dbReference>
<comment type="caution">
    <text evidence="8">Lacks conserved residue(s) required for the propagation of feature annotation.</text>
</comment>
<keyword evidence="2 8" id="KW-0547">Nucleotide-binding</keyword>
<accession>A0A1M6ZDR3</accession>
<evidence type="ECO:0000256" key="5">
    <source>
        <dbReference type="ARBA" id="ARBA00023015"/>
    </source>
</evidence>
<evidence type="ECO:0000313" key="12">
    <source>
        <dbReference type="Proteomes" id="UP000184275"/>
    </source>
</evidence>
<keyword evidence="4 8" id="KW-0067">ATP-binding</keyword>
<dbReference type="STRING" id="28122.SAMN02745108_02808"/>
<keyword evidence="12" id="KW-1185">Reference proteome</keyword>
<evidence type="ECO:0000256" key="4">
    <source>
        <dbReference type="ARBA" id="ARBA00022840"/>
    </source>
</evidence>
<evidence type="ECO:0000256" key="6">
    <source>
        <dbReference type="ARBA" id="ARBA00023125"/>
    </source>
</evidence>
<feature type="domain" description="ATP-cone" evidence="9">
    <location>
        <begin position="47"/>
        <end position="137"/>
    </location>
</feature>
<dbReference type="Proteomes" id="UP000184275">
    <property type="component" value="Unassembled WGS sequence"/>
</dbReference>
<evidence type="ECO:0000256" key="2">
    <source>
        <dbReference type="ARBA" id="ARBA00022741"/>
    </source>
</evidence>
<dbReference type="PANTHER" id="PTHR30455:SF2">
    <property type="entry name" value="TRANSCRIPTIONAL REPRESSOR NRDR"/>
    <property type="match status" value="1"/>
</dbReference>
<name>A0A1M6ZDR3_9BACT</name>
<comment type="function">
    <text evidence="8">Negatively regulates transcription of bacterial ribonucleotide reductase nrd genes and operons by binding to NrdR-boxes.</text>
</comment>
<proteinExistence type="inferred from homology"/>